<dbReference type="Gene3D" id="3.90.1140.10">
    <property type="entry name" value="Cyclic phosphodiesterase"/>
    <property type="match status" value="1"/>
</dbReference>
<evidence type="ECO:0008006" key="4">
    <source>
        <dbReference type="Google" id="ProtNLM"/>
    </source>
</evidence>
<dbReference type="RefSeq" id="WP_095446483.1">
    <property type="nucleotide sequence ID" value="NZ_CP022604.1"/>
</dbReference>
<dbReference type="Pfam" id="PF06299">
    <property type="entry name" value="DUF1045"/>
    <property type="match status" value="1"/>
</dbReference>
<dbReference type="KEGG" id="och:CES85_0922"/>
<dbReference type="Proteomes" id="UP000215256">
    <property type="component" value="Chromosome 1"/>
</dbReference>
<evidence type="ECO:0000256" key="1">
    <source>
        <dbReference type="SAM" id="MobiDB-lite"/>
    </source>
</evidence>
<protein>
    <recommendedName>
        <fullName evidence="4">DUF1045 domain-containing protein</fullName>
    </recommendedName>
</protein>
<dbReference type="AlphaFoldDB" id="A0A248UEQ6"/>
<dbReference type="OrthoDB" id="4954742at2"/>
<sequence>MRYAIYFTPPSGDALLKVAANWLGRSAFSGEPVKVPAIRTLAAEDIAALTEEPRRYGFHGTLKAPFRLDETYQESDLLSALMYFASSSAPFVIPRLKLQGIGPFFALVPEEPVAELNQLANDVVVSFDRFRAPLRDAEIAKRRPERLSEGQRQNLDRWGYPYVFDEFRFHMTLTGPVDEKQRPHVERVLDDFFAPVLDDPVEIANLALFVEPEKGAPFEIHSLHPMTGGTKVSKRSSRAVGRP</sequence>
<dbReference type="EMBL" id="CP022604">
    <property type="protein sequence ID" value="ASV85156.1"/>
    <property type="molecule type" value="Genomic_DNA"/>
</dbReference>
<accession>A0A248UEQ6</accession>
<dbReference type="NCBIfam" id="TIGR03223">
    <property type="entry name" value="Phn_opern_protn"/>
    <property type="match status" value="1"/>
</dbReference>
<name>A0A248UEQ6_9HYPH</name>
<feature type="region of interest" description="Disordered" evidence="1">
    <location>
        <begin position="220"/>
        <end position="243"/>
    </location>
</feature>
<gene>
    <name evidence="2" type="ORF">CES85_0922</name>
</gene>
<dbReference type="PIRSF" id="PIRSF033328">
    <property type="entry name" value="Phest_Mll4975"/>
    <property type="match status" value="1"/>
</dbReference>
<reference evidence="2 3" key="1">
    <citation type="submission" date="2017-07" db="EMBL/GenBank/DDBJ databases">
        <title>Phylogenetic study on the rhizospheric bacterium Ochrobactrum sp. A44.</title>
        <authorList>
            <person name="Krzyzanowska D.M."/>
            <person name="Ossowicki A."/>
            <person name="Rajewska M."/>
            <person name="Maciag T."/>
            <person name="Kaczynski Z."/>
            <person name="Czerwicka M."/>
            <person name="Jafra S."/>
        </authorList>
    </citation>
    <scope>NUCLEOTIDE SEQUENCE [LARGE SCALE GENOMIC DNA]</scope>
    <source>
        <strain evidence="2 3">A44</strain>
    </source>
</reference>
<evidence type="ECO:0000313" key="2">
    <source>
        <dbReference type="EMBL" id="ASV85156.1"/>
    </source>
</evidence>
<proteinExistence type="predicted"/>
<organism evidence="2 3">
    <name type="scientific">Ochrobactrum quorumnocens</name>
    <dbReference type="NCBI Taxonomy" id="271865"/>
    <lineage>
        <taxon>Bacteria</taxon>
        <taxon>Pseudomonadati</taxon>
        <taxon>Pseudomonadota</taxon>
        <taxon>Alphaproteobacteria</taxon>
        <taxon>Hyphomicrobiales</taxon>
        <taxon>Brucellaceae</taxon>
        <taxon>Brucella/Ochrobactrum group</taxon>
        <taxon>Ochrobactrum</taxon>
    </lineage>
</organism>
<evidence type="ECO:0000313" key="3">
    <source>
        <dbReference type="Proteomes" id="UP000215256"/>
    </source>
</evidence>
<dbReference type="InterPro" id="IPR009389">
    <property type="entry name" value="DUF1045"/>
</dbReference>